<evidence type="ECO:0000256" key="1">
    <source>
        <dbReference type="ARBA" id="ARBA00004141"/>
    </source>
</evidence>
<dbReference type="Gene3D" id="1.20.1560.10">
    <property type="entry name" value="ABC transporter type 1, transmembrane domain"/>
    <property type="match status" value="1"/>
</dbReference>
<reference evidence="6" key="1">
    <citation type="journal article" date="2014" name="Front. Microbiol.">
        <title>High frequency of phylogenetically diverse reductive dehalogenase-homologous genes in deep subseafloor sedimentary metagenomes.</title>
        <authorList>
            <person name="Kawai M."/>
            <person name="Futagami T."/>
            <person name="Toyoda A."/>
            <person name="Takaki Y."/>
            <person name="Nishi S."/>
            <person name="Hori S."/>
            <person name="Arai W."/>
            <person name="Tsubouchi T."/>
            <person name="Morono Y."/>
            <person name="Uchiyama I."/>
            <person name="Ito T."/>
            <person name="Fujiyama A."/>
            <person name="Inagaki F."/>
            <person name="Takami H."/>
        </authorList>
    </citation>
    <scope>NUCLEOTIDE SEQUENCE</scope>
    <source>
        <strain evidence="6">Expedition CK06-06</strain>
    </source>
</reference>
<dbReference type="AlphaFoldDB" id="X0XZV0"/>
<dbReference type="SUPFAM" id="SSF52540">
    <property type="entry name" value="P-loop containing nucleoside triphosphate hydrolases"/>
    <property type="match status" value="1"/>
</dbReference>
<feature type="non-terminal residue" evidence="6">
    <location>
        <position position="1"/>
    </location>
</feature>
<evidence type="ECO:0000256" key="3">
    <source>
        <dbReference type="ARBA" id="ARBA00022989"/>
    </source>
</evidence>
<dbReference type="PANTHER" id="PTHR24221:SF654">
    <property type="entry name" value="ATP-BINDING CASSETTE SUB-FAMILY B MEMBER 6"/>
    <property type="match status" value="1"/>
</dbReference>
<proteinExistence type="predicted"/>
<dbReference type="GO" id="GO:0034040">
    <property type="term" value="F:ATPase-coupled lipid transmembrane transporter activity"/>
    <property type="evidence" value="ECO:0007669"/>
    <property type="project" value="TreeGrafter"/>
</dbReference>
<dbReference type="InterPro" id="IPR027417">
    <property type="entry name" value="P-loop_NTPase"/>
</dbReference>
<dbReference type="PANTHER" id="PTHR24221">
    <property type="entry name" value="ATP-BINDING CASSETTE SUB-FAMILY B"/>
    <property type="match status" value="1"/>
</dbReference>
<comment type="caution">
    <text evidence="6">The sequence shown here is derived from an EMBL/GenBank/DDBJ whole genome shotgun (WGS) entry which is preliminary data.</text>
</comment>
<dbReference type="GO" id="GO:0005524">
    <property type="term" value="F:ATP binding"/>
    <property type="evidence" value="ECO:0007669"/>
    <property type="project" value="InterPro"/>
</dbReference>
<keyword evidence="3" id="KW-1133">Transmembrane helix</keyword>
<dbReference type="EMBL" id="BARS01057141">
    <property type="protein sequence ID" value="GAG48925.1"/>
    <property type="molecule type" value="Genomic_DNA"/>
</dbReference>
<dbReference type="Pfam" id="PF00005">
    <property type="entry name" value="ABC_tran"/>
    <property type="match status" value="1"/>
</dbReference>
<dbReference type="GO" id="GO:0016887">
    <property type="term" value="F:ATP hydrolysis activity"/>
    <property type="evidence" value="ECO:0007669"/>
    <property type="project" value="InterPro"/>
</dbReference>
<organism evidence="6">
    <name type="scientific">marine sediment metagenome</name>
    <dbReference type="NCBI Taxonomy" id="412755"/>
    <lineage>
        <taxon>unclassified sequences</taxon>
        <taxon>metagenomes</taxon>
        <taxon>ecological metagenomes</taxon>
    </lineage>
</organism>
<feature type="non-terminal residue" evidence="6">
    <location>
        <position position="151"/>
    </location>
</feature>
<dbReference type="Gene3D" id="3.40.50.300">
    <property type="entry name" value="P-loop containing nucleotide triphosphate hydrolases"/>
    <property type="match status" value="1"/>
</dbReference>
<dbReference type="InterPro" id="IPR036640">
    <property type="entry name" value="ABC1_TM_sf"/>
</dbReference>
<dbReference type="InterPro" id="IPR039421">
    <property type="entry name" value="Type_1_exporter"/>
</dbReference>
<evidence type="ECO:0000256" key="4">
    <source>
        <dbReference type="ARBA" id="ARBA00023136"/>
    </source>
</evidence>
<sequence>SNLAAFTSYEKICDEREKKTIISGEKTVKRFADSIEFKNVNFSYIKDKPVLRNMNIKIPAGKITAFAGTSGAGKSTVVNLIGRFYDIKAGDILIDDVSLKDLNLKEWRRKIGFVSQDVFLFNASIKDNISYGQSGIPEEEMVKAAKAANAH</sequence>
<protein>
    <recommendedName>
        <fullName evidence="5">ABC transporter domain-containing protein</fullName>
    </recommendedName>
</protein>
<keyword evidence="4" id="KW-0472">Membrane</keyword>
<keyword evidence="2" id="KW-0812">Transmembrane</keyword>
<name>X0XZV0_9ZZZZ</name>
<accession>X0XZV0</accession>
<feature type="domain" description="ABC transporter" evidence="5">
    <location>
        <begin position="51"/>
        <end position="140"/>
    </location>
</feature>
<comment type="subcellular location">
    <subcellularLocation>
        <location evidence="1">Membrane</location>
        <topology evidence="1">Multi-pass membrane protein</topology>
    </subcellularLocation>
</comment>
<evidence type="ECO:0000259" key="5">
    <source>
        <dbReference type="Pfam" id="PF00005"/>
    </source>
</evidence>
<dbReference type="GO" id="GO:0016020">
    <property type="term" value="C:membrane"/>
    <property type="evidence" value="ECO:0007669"/>
    <property type="project" value="UniProtKB-SubCell"/>
</dbReference>
<evidence type="ECO:0000313" key="6">
    <source>
        <dbReference type="EMBL" id="GAG48925.1"/>
    </source>
</evidence>
<gene>
    <name evidence="6" type="ORF">S01H1_83895</name>
</gene>
<evidence type="ECO:0000256" key="2">
    <source>
        <dbReference type="ARBA" id="ARBA00022692"/>
    </source>
</evidence>
<dbReference type="InterPro" id="IPR003439">
    <property type="entry name" value="ABC_transporter-like_ATP-bd"/>
</dbReference>